<comment type="caution">
    <text evidence="2">The sequence shown here is derived from an EMBL/GenBank/DDBJ whole genome shotgun (WGS) entry which is preliminary data.</text>
</comment>
<reference evidence="2" key="1">
    <citation type="submission" date="2021-09" db="EMBL/GenBank/DDBJ databases">
        <authorList>
            <consortium name="AG Swart"/>
            <person name="Singh M."/>
            <person name="Singh A."/>
            <person name="Seah K."/>
            <person name="Emmerich C."/>
        </authorList>
    </citation>
    <scope>NUCLEOTIDE SEQUENCE</scope>
    <source>
        <strain evidence="2">ATCC30299</strain>
    </source>
</reference>
<dbReference type="EMBL" id="CAJZBQ010000003">
    <property type="protein sequence ID" value="CAG9310978.1"/>
    <property type="molecule type" value="Genomic_DNA"/>
</dbReference>
<organism evidence="2 3">
    <name type="scientific">Blepharisma stoltei</name>
    <dbReference type="NCBI Taxonomy" id="1481888"/>
    <lineage>
        <taxon>Eukaryota</taxon>
        <taxon>Sar</taxon>
        <taxon>Alveolata</taxon>
        <taxon>Ciliophora</taxon>
        <taxon>Postciliodesmatophora</taxon>
        <taxon>Heterotrichea</taxon>
        <taxon>Heterotrichida</taxon>
        <taxon>Blepharismidae</taxon>
        <taxon>Blepharisma</taxon>
    </lineage>
</organism>
<accession>A0AAU9IFL7</accession>
<dbReference type="Proteomes" id="UP001162131">
    <property type="component" value="Unassembled WGS sequence"/>
</dbReference>
<dbReference type="AlphaFoldDB" id="A0AAU9IFL7"/>
<name>A0AAU9IFL7_9CILI</name>
<proteinExistence type="predicted"/>
<gene>
    <name evidence="2" type="ORF">BSTOLATCC_MIC2688</name>
</gene>
<protein>
    <submittedName>
        <fullName evidence="2">Uncharacterized protein</fullName>
    </submittedName>
</protein>
<evidence type="ECO:0000256" key="1">
    <source>
        <dbReference type="SAM" id="Coils"/>
    </source>
</evidence>
<sequence>MTHFFGLSNLKLLWIFYIDTLHNLNKIIKAMFNRYLHKRQSNIEEAKKYQEKYKDKLKEIRERKNSLLTDRFKERLALWEQTSLNEDLYEVIKNGTIPNVSPLSYRFRDELKHSPIPKKVKFRSKSLMREKINDPYNEANFMQTLRKNDKNKIIGPLTFKFSKKPLNEKMSLNSTGVIGNTNAVTPTGQISKSNSKPFISRIKQDTTFFTNFEYISEPYNEFTNIMRKRQKDSELDGDFVIGNKKSSIFPEISSIRSKKYEDTINKTHSKSPRIYRNSLNAFYEVSYTPPSIDEFSGSPNNA</sequence>
<keyword evidence="3" id="KW-1185">Reference proteome</keyword>
<keyword evidence="1" id="KW-0175">Coiled coil</keyword>
<evidence type="ECO:0000313" key="3">
    <source>
        <dbReference type="Proteomes" id="UP001162131"/>
    </source>
</evidence>
<feature type="coiled-coil region" evidence="1">
    <location>
        <begin position="43"/>
        <end position="70"/>
    </location>
</feature>
<evidence type="ECO:0000313" key="2">
    <source>
        <dbReference type="EMBL" id="CAG9310978.1"/>
    </source>
</evidence>